<dbReference type="AlphaFoldDB" id="A0A7R9QV44"/>
<dbReference type="OrthoDB" id="77405at2759"/>
<dbReference type="PANTHER" id="PTHR43774">
    <property type="entry name" value="PEPTIDE METHIONINE SULFOXIDE REDUCTASE"/>
    <property type="match status" value="1"/>
</dbReference>
<dbReference type="GO" id="GO:0008113">
    <property type="term" value="F:peptide-methionine (S)-S-oxide reductase activity"/>
    <property type="evidence" value="ECO:0007669"/>
    <property type="project" value="UniProtKB-EC"/>
</dbReference>
<feature type="domain" description="Selenoprotein methionine sulfoxide reductase A helical" evidence="7">
    <location>
        <begin position="158"/>
        <end position="204"/>
    </location>
</feature>
<dbReference type="InterPro" id="IPR002569">
    <property type="entry name" value="Met_Sox_Rdtase_MsrA_dom"/>
</dbReference>
<dbReference type="Gene3D" id="3.30.1060.10">
    <property type="entry name" value="Peptide methionine sulphoxide reductase MsrA"/>
    <property type="match status" value="1"/>
</dbReference>
<reference evidence="8" key="1">
    <citation type="submission" date="2020-11" db="EMBL/GenBank/DDBJ databases">
        <authorList>
            <person name="Tran Van P."/>
        </authorList>
    </citation>
    <scope>NUCLEOTIDE SEQUENCE</scope>
</reference>
<evidence type="ECO:0000256" key="2">
    <source>
        <dbReference type="ARBA" id="ARBA00012502"/>
    </source>
</evidence>
<dbReference type="Pfam" id="PF01625">
    <property type="entry name" value="PMSR"/>
    <property type="match status" value="1"/>
</dbReference>
<gene>
    <name evidence="8" type="ORF">ONB1V03_LOCUS16116</name>
</gene>
<keyword evidence="3" id="KW-0560">Oxidoreductase</keyword>
<evidence type="ECO:0000256" key="1">
    <source>
        <dbReference type="ARBA" id="ARBA00005591"/>
    </source>
</evidence>
<evidence type="ECO:0000259" key="6">
    <source>
        <dbReference type="Pfam" id="PF01625"/>
    </source>
</evidence>
<keyword evidence="9" id="KW-1185">Reference proteome</keyword>
<organism evidence="8">
    <name type="scientific">Oppiella nova</name>
    <dbReference type="NCBI Taxonomy" id="334625"/>
    <lineage>
        <taxon>Eukaryota</taxon>
        <taxon>Metazoa</taxon>
        <taxon>Ecdysozoa</taxon>
        <taxon>Arthropoda</taxon>
        <taxon>Chelicerata</taxon>
        <taxon>Arachnida</taxon>
        <taxon>Acari</taxon>
        <taxon>Acariformes</taxon>
        <taxon>Sarcoptiformes</taxon>
        <taxon>Oribatida</taxon>
        <taxon>Brachypylina</taxon>
        <taxon>Oppioidea</taxon>
        <taxon>Oppiidae</taxon>
        <taxon>Oppiella</taxon>
    </lineage>
</organism>
<dbReference type="EMBL" id="CAJPVJ010017598">
    <property type="protein sequence ID" value="CAG2176683.1"/>
    <property type="molecule type" value="Genomic_DNA"/>
</dbReference>
<evidence type="ECO:0000313" key="8">
    <source>
        <dbReference type="EMBL" id="CAD7659521.1"/>
    </source>
</evidence>
<accession>A0A7R9QV44</accession>
<evidence type="ECO:0000256" key="3">
    <source>
        <dbReference type="ARBA" id="ARBA00023002"/>
    </source>
</evidence>
<feature type="compositionally biased region" description="Basic and acidic residues" evidence="5">
    <location>
        <begin position="13"/>
        <end position="28"/>
    </location>
</feature>
<dbReference type="SUPFAM" id="SSF55068">
    <property type="entry name" value="Peptide methionine sulfoxide reductase"/>
    <property type="match status" value="1"/>
</dbReference>
<dbReference type="EMBL" id="OC932423">
    <property type="protein sequence ID" value="CAD7659521.1"/>
    <property type="molecule type" value="Genomic_DNA"/>
</dbReference>
<evidence type="ECO:0000313" key="9">
    <source>
        <dbReference type="Proteomes" id="UP000728032"/>
    </source>
</evidence>
<evidence type="ECO:0000256" key="4">
    <source>
        <dbReference type="ARBA" id="ARBA00030643"/>
    </source>
</evidence>
<dbReference type="Pfam" id="PF20939">
    <property type="entry name" value="MsrA_helical"/>
    <property type="match status" value="1"/>
</dbReference>
<dbReference type="PANTHER" id="PTHR43774:SF1">
    <property type="entry name" value="PEPTIDE METHIONINE SULFOXIDE REDUCTASE MSRA 2"/>
    <property type="match status" value="1"/>
</dbReference>
<protein>
    <recommendedName>
        <fullName evidence="2">peptide-methionine (S)-S-oxide reductase</fullName>
        <ecNumber evidence="2">1.8.4.11</ecNumber>
    </recommendedName>
    <alternativeName>
        <fullName evidence="4">Peptide-methionine (S)-S-oxide reductase</fullName>
    </alternativeName>
</protein>
<feature type="domain" description="Peptide methionine sulphoxide reductase MsrA" evidence="6">
    <location>
        <begin position="32"/>
        <end position="152"/>
    </location>
</feature>
<dbReference type="InterPro" id="IPR036509">
    <property type="entry name" value="Met_Sox_Rdtase_MsrA_sf"/>
</dbReference>
<name>A0A7R9QV44_9ACAR</name>
<feature type="region of interest" description="Disordered" evidence="5">
    <location>
        <begin position="1"/>
        <end position="28"/>
    </location>
</feature>
<dbReference type="Proteomes" id="UP000728032">
    <property type="component" value="Unassembled WGS sequence"/>
</dbReference>
<dbReference type="FunFam" id="3.30.1060.10:FF:000004">
    <property type="entry name" value="Peptide methionine sulfoxide reductase A5"/>
    <property type="match status" value="1"/>
</dbReference>
<sequence length="215" mass="24955">MSRMWSPRGQPSHSRDSGSQRHSSDAHREYVSVCEVIRTRVGYTGGTTPNPTYHKLGDHTETIDIQYDPNITTYEKILGMFWDNHSPTQCHKRQYMSAIFYHNPHQKQLAEESMKEMQKKYAKPIQTLILPSEVFYEAEDYHQKFMLRKHQNLVNSLGLSDKQLIGSHIAGRLNGYLGHFGTFEAFNKEVDNWGITSHQKDYVLEQMKSSDFGHC</sequence>
<dbReference type="EC" id="1.8.4.11" evidence="2"/>
<comment type="similarity">
    <text evidence="1">Belongs to the MsrA Met sulfoxide reductase family.</text>
</comment>
<evidence type="ECO:0000256" key="5">
    <source>
        <dbReference type="SAM" id="MobiDB-lite"/>
    </source>
</evidence>
<dbReference type="InterPro" id="IPR049006">
    <property type="entry name" value="MsrA_helical"/>
</dbReference>
<evidence type="ECO:0000259" key="7">
    <source>
        <dbReference type="Pfam" id="PF20939"/>
    </source>
</evidence>
<proteinExistence type="inferred from homology"/>